<protein>
    <submittedName>
        <fullName evidence="1">Uncharacterized protein</fullName>
    </submittedName>
</protein>
<proteinExistence type="predicted"/>
<reference evidence="2" key="1">
    <citation type="journal article" date="2022" name="Mol. Ecol. Resour.">
        <title>The genomes of chicory, endive, great burdock and yacon provide insights into Asteraceae palaeo-polyploidization history and plant inulin production.</title>
        <authorList>
            <person name="Fan W."/>
            <person name="Wang S."/>
            <person name="Wang H."/>
            <person name="Wang A."/>
            <person name="Jiang F."/>
            <person name="Liu H."/>
            <person name="Zhao H."/>
            <person name="Xu D."/>
            <person name="Zhang Y."/>
        </authorList>
    </citation>
    <scope>NUCLEOTIDE SEQUENCE [LARGE SCALE GENOMIC DNA]</scope>
    <source>
        <strain evidence="2">cv. Yunnan</strain>
    </source>
</reference>
<name>A0ACB9HE19_9ASTR</name>
<dbReference type="Proteomes" id="UP001056120">
    <property type="component" value="Linkage Group LG12"/>
</dbReference>
<keyword evidence="2" id="KW-1185">Reference proteome</keyword>
<dbReference type="EMBL" id="CM042029">
    <property type="protein sequence ID" value="KAI3794138.1"/>
    <property type="molecule type" value="Genomic_DNA"/>
</dbReference>
<comment type="caution">
    <text evidence="1">The sequence shown here is derived from an EMBL/GenBank/DDBJ whole genome shotgun (WGS) entry which is preliminary data.</text>
</comment>
<evidence type="ECO:0000313" key="2">
    <source>
        <dbReference type="Proteomes" id="UP001056120"/>
    </source>
</evidence>
<reference evidence="1 2" key="2">
    <citation type="journal article" date="2022" name="Mol. Ecol. Resour.">
        <title>The genomes of chicory, endive, great burdock and yacon provide insights into Asteraceae paleo-polyploidization history and plant inulin production.</title>
        <authorList>
            <person name="Fan W."/>
            <person name="Wang S."/>
            <person name="Wang H."/>
            <person name="Wang A."/>
            <person name="Jiang F."/>
            <person name="Liu H."/>
            <person name="Zhao H."/>
            <person name="Xu D."/>
            <person name="Zhang Y."/>
        </authorList>
    </citation>
    <scope>NUCLEOTIDE SEQUENCE [LARGE SCALE GENOMIC DNA]</scope>
    <source>
        <strain evidence="2">cv. Yunnan</strain>
        <tissue evidence="1">Leaves</tissue>
    </source>
</reference>
<organism evidence="1 2">
    <name type="scientific">Smallanthus sonchifolius</name>
    <dbReference type="NCBI Taxonomy" id="185202"/>
    <lineage>
        <taxon>Eukaryota</taxon>
        <taxon>Viridiplantae</taxon>
        <taxon>Streptophyta</taxon>
        <taxon>Embryophyta</taxon>
        <taxon>Tracheophyta</taxon>
        <taxon>Spermatophyta</taxon>
        <taxon>Magnoliopsida</taxon>
        <taxon>eudicotyledons</taxon>
        <taxon>Gunneridae</taxon>
        <taxon>Pentapetalae</taxon>
        <taxon>asterids</taxon>
        <taxon>campanulids</taxon>
        <taxon>Asterales</taxon>
        <taxon>Asteraceae</taxon>
        <taxon>Asteroideae</taxon>
        <taxon>Heliantheae alliance</taxon>
        <taxon>Millerieae</taxon>
        <taxon>Smallanthus</taxon>
    </lineage>
</organism>
<gene>
    <name evidence="1" type="ORF">L1987_36765</name>
</gene>
<accession>A0ACB9HE19</accession>
<evidence type="ECO:0000313" key="1">
    <source>
        <dbReference type="EMBL" id="KAI3794138.1"/>
    </source>
</evidence>
<sequence>MYPILNRISFAGSIGGKCNVNLESIIMGFDFMLFSSSNQHVYLRDVIIFFISLIKQSNSGFSSSSQMPCLSF</sequence>